<dbReference type="EMBL" id="RBPH01000048">
    <property type="protein sequence ID" value="RMN84225.1"/>
    <property type="molecule type" value="Genomic_DNA"/>
</dbReference>
<accession>A0AB37QF72</accession>
<evidence type="ECO:0000313" key="2">
    <source>
        <dbReference type="Proteomes" id="UP000269335"/>
    </source>
</evidence>
<organism evidence="1 2">
    <name type="scientific">Pseudomonas cannabina</name>
    <dbReference type="NCBI Taxonomy" id="86840"/>
    <lineage>
        <taxon>Bacteria</taxon>
        <taxon>Pseudomonadati</taxon>
        <taxon>Pseudomonadota</taxon>
        <taxon>Gammaproteobacteria</taxon>
        <taxon>Pseudomonadales</taxon>
        <taxon>Pseudomonadaceae</taxon>
        <taxon>Pseudomonas</taxon>
    </lineage>
</organism>
<sequence length="61" mass="6711">MTQSDPLCALGAGALAHARARLTRLQRKEINRQAHVNARAFEQLERERLTQLALNGNASGD</sequence>
<dbReference type="Proteomes" id="UP000269335">
    <property type="component" value="Unassembled WGS sequence"/>
</dbReference>
<name>A0AB37QF72_PSECA</name>
<dbReference type="AlphaFoldDB" id="A0AB37QF72"/>
<protein>
    <submittedName>
        <fullName evidence="1">Uncharacterized protein</fullName>
    </submittedName>
</protein>
<evidence type="ECO:0000313" key="1">
    <source>
        <dbReference type="EMBL" id="RMN84225.1"/>
    </source>
</evidence>
<reference evidence="1 2" key="1">
    <citation type="submission" date="2018-08" db="EMBL/GenBank/DDBJ databases">
        <title>Recombination of ecologically and evolutionarily significant loci maintains genetic cohesion in the Pseudomonas syringae species complex.</title>
        <authorList>
            <person name="Dillon M."/>
            <person name="Thakur S."/>
            <person name="Almeida R.N.D."/>
            <person name="Weir B.S."/>
            <person name="Guttman D.S."/>
        </authorList>
    </citation>
    <scope>NUCLEOTIDE SEQUENCE [LARGE SCALE GENOMIC DNA]</scope>
    <source>
        <strain evidence="1 2">ICMP 15201</strain>
    </source>
</reference>
<gene>
    <name evidence="1" type="ORF">ALQ53_200165</name>
</gene>
<proteinExistence type="predicted"/>
<comment type="caution">
    <text evidence="1">The sequence shown here is derived from an EMBL/GenBank/DDBJ whole genome shotgun (WGS) entry which is preliminary data.</text>
</comment>